<evidence type="ECO:0000256" key="2">
    <source>
        <dbReference type="ARBA" id="ARBA00022670"/>
    </source>
</evidence>
<dbReference type="InterPro" id="IPR038765">
    <property type="entry name" value="Papain-like_cys_pep_sf"/>
</dbReference>
<dbReference type="PROSITE" id="PS51935">
    <property type="entry name" value="NLPC_P60"/>
    <property type="match status" value="1"/>
</dbReference>
<proteinExistence type="inferred from homology"/>
<dbReference type="GO" id="GO:0006508">
    <property type="term" value="P:proteolysis"/>
    <property type="evidence" value="ECO:0007669"/>
    <property type="project" value="UniProtKB-KW"/>
</dbReference>
<keyword evidence="2" id="KW-0645">Protease</keyword>
<evidence type="ECO:0000256" key="4">
    <source>
        <dbReference type="ARBA" id="ARBA00022807"/>
    </source>
</evidence>
<dbReference type="Gene3D" id="3.90.1720.10">
    <property type="entry name" value="endopeptidase domain like (from Nostoc punctiforme)"/>
    <property type="match status" value="1"/>
</dbReference>
<evidence type="ECO:0000256" key="3">
    <source>
        <dbReference type="ARBA" id="ARBA00022801"/>
    </source>
</evidence>
<evidence type="ECO:0000313" key="6">
    <source>
        <dbReference type="EMBL" id="CAB4686697.1"/>
    </source>
</evidence>
<comment type="similarity">
    <text evidence="1">Belongs to the peptidase C40 family.</text>
</comment>
<reference evidence="6" key="1">
    <citation type="submission" date="2020-05" db="EMBL/GenBank/DDBJ databases">
        <authorList>
            <person name="Chiriac C."/>
            <person name="Salcher M."/>
            <person name="Ghai R."/>
            <person name="Kavagutti S V."/>
        </authorList>
    </citation>
    <scope>NUCLEOTIDE SEQUENCE</scope>
</reference>
<dbReference type="SUPFAM" id="SSF54001">
    <property type="entry name" value="Cysteine proteinases"/>
    <property type="match status" value="1"/>
</dbReference>
<evidence type="ECO:0000259" key="5">
    <source>
        <dbReference type="PROSITE" id="PS51935"/>
    </source>
</evidence>
<protein>
    <submittedName>
        <fullName evidence="6">Unannotated protein</fullName>
    </submittedName>
</protein>
<accession>A0A6J6NK01</accession>
<dbReference type="PANTHER" id="PTHR47053:SF1">
    <property type="entry name" value="MUREIN DD-ENDOPEPTIDASE MEPH-RELATED"/>
    <property type="match status" value="1"/>
</dbReference>
<dbReference type="InterPro" id="IPR051202">
    <property type="entry name" value="Peptidase_C40"/>
</dbReference>
<name>A0A6J6NK01_9ZZZZ</name>
<feature type="domain" description="NlpC/P60" evidence="5">
    <location>
        <begin position="93"/>
        <end position="209"/>
    </location>
</feature>
<dbReference type="AlphaFoldDB" id="A0A6J6NK01"/>
<gene>
    <name evidence="6" type="ORF">UFOPK2373_00559</name>
</gene>
<evidence type="ECO:0000256" key="1">
    <source>
        <dbReference type="ARBA" id="ARBA00007074"/>
    </source>
</evidence>
<dbReference type="Pfam" id="PF00877">
    <property type="entry name" value="NLPC_P60"/>
    <property type="match status" value="1"/>
</dbReference>
<dbReference type="InterPro" id="IPR000064">
    <property type="entry name" value="NLP_P60_dom"/>
</dbReference>
<dbReference type="PANTHER" id="PTHR47053">
    <property type="entry name" value="MUREIN DD-ENDOPEPTIDASE MEPH-RELATED"/>
    <property type="match status" value="1"/>
</dbReference>
<dbReference type="GO" id="GO:0008234">
    <property type="term" value="F:cysteine-type peptidase activity"/>
    <property type="evidence" value="ECO:0007669"/>
    <property type="project" value="UniProtKB-KW"/>
</dbReference>
<sequence>MAVIAGVTATVALPAYAYGPAVTAVSGFTQSGIAEGGDAQSISLLRETALNFERGSYGMMSASEIERMTNRNNYLGYKGLTAIDLASSPNYVDLNSADILKVAAKYVGVPYVLGGELPTGLDCSGYTRLVFAEFGILLPHSVISQSRDPHVRRVHRSDARPGDIVIMSNLSHQGIYAGSGMFYHAPQPGDRVKLAPIFTDNYYIVRVIP</sequence>
<dbReference type="EMBL" id="CAEZXL010000079">
    <property type="protein sequence ID" value="CAB4686697.1"/>
    <property type="molecule type" value="Genomic_DNA"/>
</dbReference>
<keyword evidence="3" id="KW-0378">Hydrolase</keyword>
<organism evidence="6">
    <name type="scientific">freshwater metagenome</name>
    <dbReference type="NCBI Taxonomy" id="449393"/>
    <lineage>
        <taxon>unclassified sequences</taxon>
        <taxon>metagenomes</taxon>
        <taxon>ecological metagenomes</taxon>
    </lineage>
</organism>
<keyword evidence="4" id="KW-0788">Thiol protease</keyword>